<sequence>MNAITHEVENLVSSKHLKLGAVFAMQIFLDAHRILKRRSQMALAQRTAKTTESLRMLKTPEKRILRHNNARSNWGAAQARILQWAMNGIKDILDDPLIKLKMKAIRAKKPIGLMVEIRNESVMPRNYVEECGMTKTSRCTPNT</sequence>
<dbReference type="EMBL" id="CAUWAG010000003">
    <property type="protein sequence ID" value="CAJ2500545.1"/>
    <property type="molecule type" value="Genomic_DNA"/>
</dbReference>
<evidence type="ECO:0000313" key="1">
    <source>
        <dbReference type="EMBL" id="CAJ2500545.1"/>
    </source>
</evidence>
<dbReference type="AlphaFoldDB" id="A0AAI8V9Z0"/>
<comment type="caution">
    <text evidence="1">The sequence shown here is derived from an EMBL/GenBank/DDBJ whole genome shotgun (WGS) entry which is preliminary data.</text>
</comment>
<accession>A0AAI8V9Z0</accession>
<protein>
    <submittedName>
        <fullName evidence="1">Uu.00g033980.m01.CDS01</fullName>
    </submittedName>
</protein>
<evidence type="ECO:0000313" key="2">
    <source>
        <dbReference type="Proteomes" id="UP001295740"/>
    </source>
</evidence>
<dbReference type="Proteomes" id="UP001295740">
    <property type="component" value="Unassembled WGS sequence"/>
</dbReference>
<proteinExistence type="predicted"/>
<name>A0AAI8V9Z0_9PEZI</name>
<organism evidence="1 2">
    <name type="scientific">Anthostomella pinea</name>
    <dbReference type="NCBI Taxonomy" id="933095"/>
    <lineage>
        <taxon>Eukaryota</taxon>
        <taxon>Fungi</taxon>
        <taxon>Dikarya</taxon>
        <taxon>Ascomycota</taxon>
        <taxon>Pezizomycotina</taxon>
        <taxon>Sordariomycetes</taxon>
        <taxon>Xylariomycetidae</taxon>
        <taxon>Xylariales</taxon>
        <taxon>Xylariaceae</taxon>
        <taxon>Anthostomella</taxon>
    </lineage>
</organism>
<gene>
    <name evidence="1" type="ORF">KHLLAP_LOCUS1013</name>
</gene>
<reference evidence="1" key="1">
    <citation type="submission" date="2023-10" db="EMBL/GenBank/DDBJ databases">
        <authorList>
            <person name="Hackl T."/>
        </authorList>
    </citation>
    <scope>NUCLEOTIDE SEQUENCE</scope>
</reference>
<keyword evidence="2" id="KW-1185">Reference proteome</keyword>